<comment type="caution">
    <text evidence="2">The sequence shown here is derived from an EMBL/GenBank/DDBJ whole genome shotgun (WGS) entry which is preliminary data.</text>
</comment>
<evidence type="ECO:0000259" key="1">
    <source>
        <dbReference type="SMART" id="SM00871"/>
    </source>
</evidence>
<dbReference type="SUPFAM" id="SSF55136">
    <property type="entry name" value="Probable bacterial effector-binding domain"/>
    <property type="match status" value="1"/>
</dbReference>
<dbReference type="Pfam" id="PF06445">
    <property type="entry name" value="GyrI-like"/>
    <property type="match status" value="1"/>
</dbReference>
<keyword evidence="3" id="KW-1185">Reference proteome</keyword>
<protein>
    <recommendedName>
        <fullName evidence="1">AraC effector-binding domain-containing protein</fullName>
    </recommendedName>
</protein>
<dbReference type="Proteomes" id="UP000463051">
    <property type="component" value="Unassembled WGS sequence"/>
</dbReference>
<reference evidence="2 3" key="1">
    <citation type="submission" date="2019-11" db="EMBL/GenBank/DDBJ databases">
        <title>Paenibacillus monticola sp. nov., a novel PGPR strain isolated from mountain sample in China.</title>
        <authorList>
            <person name="Zhao Q."/>
            <person name="Li H.-P."/>
            <person name="Zhang J.-L."/>
        </authorList>
    </citation>
    <scope>NUCLEOTIDE SEQUENCE [LARGE SCALE GENOMIC DNA]</scope>
    <source>
        <strain evidence="2 3">LC-T2</strain>
    </source>
</reference>
<dbReference type="InterPro" id="IPR029442">
    <property type="entry name" value="GyrI-like"/>
</dbReference>
<dbReference type="AlphaFoldDB" id="A0A7X2L1E9"/>
<proteinExistence type="predicted"/>
<gene>
    <name evidence="2" type="ORF">GJB61_09980</name>
</gene>
<dbReference type="Gene3D" id="3.20.80.10">
    <property type="entry name" value="Regulatory factor, effector binding domain"/>
    <property type="match status" value="1"/>
</dbReference>
<dbReference type="InterPro" id="IPR010499">
    <property type="entry name" value="AraC_E-bd"/>
</dbReference>
<evidence type="ECO:0000313" key="2">
    <source>
        <dbReference type="EMBL" id="MRN53319.1"/>
    </source>
</evidence>
<organism evidence="2 3">
    <name type="scientific">Paenibacillus monticola</name>
    <dbReference type="NCBI Taxonomy" id="2666075"/>
    <lineage>
        <taxon>Bacteria</taxon>
        <taxon>Bacillati</taxon>
        <taxon>Bacillota</taxon>
        <taxon>Bacilli</taxon>
        <taxon>Bacillales</taxon>
        <taxon>Paenibacillaceae</taxon>
        <taxon>Paenibacillus</taxon>
    </lineage>
</organism>
<dbReference type="SMART" id="SM00871">
    <property type="entry name" value="AraC_E_bind"/>
    <property type="match status" value="1"/>
</dbReference>
<name>A0A7X2L1E9_9BACL</name>
<evidence type="ECO:0000313" key="3">
    <source>
        <dbReference type="Proteomes" id="UP000463051"/>
    </source>
</evidence>
<sequence length="162" mass="18613">MVDLDVLVEMKQLPERHVLSDRGFYACGMEPSIVKFTELFHKIEASGLTPEGIMTVYHENIMDFDRAKSDLEYCVMLESIGLETAPIRTLPQGDYITARYCGIPNDTSCKKIYSKLQDWIETHGYIESGDPIEYYIVDRAQMLKPEDFIVELQVPVRKVLTL</sequence>
<dbReference type="InterPro" id="IPR011256">
    <property type="entry name" value="Reg_factor_effector_dom_sf"/>
</dbReference>
<dbReference type="EMBL" id="WJXB01000003">
    <property type="protein sequence ID" value="MRN53319.1"/>
    <property type="molecule type" value="Genomic_DNA"/>
</dbReference>
<accession>A0A7X2L1E9</accession>
<feature type="domain" description="AraC effector-binding" evidence="1">
    <location>
        <begin position="6"/>
        <end position="157"/>
    </location>
</feature>